<gene>
    <name evidence="1" type="ORF">TNCT_324061</name>
</gene>
<dbReference type="AlphaFoldDB" id="A0A8X6FRX0"/>
<dbReference type="Proteomes" id="UP000887116">
    <property type="component" value="Unassembled WGS sequence"/>
</dbReference>
<keyword evidence="2" id="KW-1185">Reference proteome</keyword>
<evidence type="ECO:0000313" key="1">
    <source>
        <dbReference type="EMBL" id="GFQ65818.1"/>
    </source>
</evidence>
<dbReference type="OrthoDB" id="6119954at2759"/>
<reference evidence="1" key="1">
    <citation type="submission" date="2020-07" db="EMBL/GenBank/DDBJ databases">
        <title>Multicomponent nature underlies the extraordinary mechanical properties of spider dragline silk.</title>
        <authorList>
            <person name="Kono N."/>
            <person name="Nakamura H."/>
            <person name="Mori M."/>
            <person name="Yoshida Y."/>
            <person name="Ohtoshi R."/>
            <person name="Malay A.D."/>
            <person name="Moran D.A.P."/>
            <person name="Tomita M."/>
            <person name="Numata K."/>
            <person name="Arakawa K."/>
        </authorList>
    </citation>
    <scope>NUCLEOTIDE SEQUENCE</scope>
</reference>
<evidence type="ECO:0000313" key="2">
    <source>
        <dbReference type="Proteomes" id="UP000887116"/>
    </source>
</evidence>
<protein>
    <submittedName>
        <fullName evidence="1">Uncharacterized protein</fullName>
    </submittedName>
</protein>
<name>A0A8X6FRX0_TRICU</name>
<organism evidence="1 2">
    <name type="scientific">Trichonephila clavata</name>
    <name type="common">Joro spider</name>
    <name type="synonym">Nephila clavata</name>
    <dbReference type="NCBI Taxonomy" id="2740835"/>
    <lineage>
        <taxon>Eukaryota</taxon>
        <taxon>Metazoa</taxon>
        <taxon>Ecdysozoa</taxon>
        <taxon>Arthropoda</taxon>
        <taxon>Chelicerata</taxon>
        <taxon>Arachnida</taxon>
        <taxon>Araneae</taxon>
        <taxon>Araneomorphae</taxon>
        <taxon>Entelegynae</taxon>
        <taxon>Araneoidea</taxon>
        <taxon>Nephilidae</taxon>
        <taxon>Trichonephila</taxon>
    </lineage>
</organism>
<comment type="caution">
    <text evidence="1">The sequence shown here is derived from an EMBL/GenBank/DDBJ whole genome shotgun (WGS) entry which is preliminary data.</text>
</comment>
<sequence>MLRIVHFLDILEERSKSELKSDMSEGDFLLVCSIIDKEKEFLNSVSQNIWKNPELAYKEFSCPRRLDRRLVK</sequence>
<accession>A0A8X6FRX0</accession>
<proteinExistence type="predicted"/>
<dbReference type="EMBL" id="BMAO01030114">
    <property type="protein sequence ID" value="GFQ65818.1"/>
    <property type="molecule type" value="Genomic_DNA"/>
</dbReference>